<dbReference type="VEuPathDB" id="FungiDB:CXQ85_000391"/>
<feature type="domain" description="Reverse transcriptase" evidence="1">
    <location>
        <begin position="10"/>
        <end position="144"/>
    </location>
</feature>
<dbReference type="OrthoDB" id="4097129at2759"/>
<keyword evidence="3" id="KW-1185">Reference proteome</keyword>
<dbReference type="GeneID" id="37005724"/>
<evidence type="ECO:0000313" key="3">
    <source>
        <dbReference type="Proteomes" id="UP000244309"/>
    </source>
</evidence>
<evidence type="ECO:0000259" key="1">
    <source>
        <dbReference type="Pfam" id="PF00078"/>
    </source>
</evidence>
<dbReference type="RefSeq" id="XP_025342354.1">
    <property type="nucleotide sequence ID" value="XM_025484139.1"/>
</dbReference>
<comment type="caution">
    <text evidence="2">The sequence shown here is derived from an EMBL/GenBank/DDBJ whole genome shotgun (WGS) entry which is preliminary data.</text>
</comment>
<dbReference type="InterPro" id="IPR043502">
    <property type="entry name" value="DNA/RNA_pol_sf"/>
</dbReference>
<dbReference type="STRING" id="45357.A0A2V1AUG3"/>
<dbReference type="Proteomes" id="UP000244309">
    <property type="component" value="Unassembled WGS sequence"/>
</dbReference>
<dbReference type="PANTHER" id="PTHR31635:SF196">
    <property type="entry name" value="REVERSE TRANSCRIPTASE DOMAIN-CONTAINING PROTEIN-RELATED"/>
    <property type="match status" value="1"/>
</dbReference>
<accession>A0A2V1AUG3</accession>
<evidence type="ECO:0000313" key="2">
    <source>
        <dbReference type="EMBL" id="PVH21414.1"/>
    </source>
</evidence>
<reference evidence="2 3" key="1">
    <citation type="submission" date="2017-12" db="EMBL/GenBank/DDBJ databases">
        <title>Genome Sequence of a Multidrug-Resistant Candida haemulonii Isolate from a Patient with Chronic Leg Ulcers in Israel.</title>
        <authorList>
            <person name="Chow N.A."/>
            <person name="Gade L."/>
            <person name="Batra D."/>
            <person name="Rowe L.A."/>
            <person name="Ben-Ami R."/>
            <person name="Loparev V.N."/>
            <person name="Litvintseva A.P."/>
        </authorList>
    </citation>
    <scope>NUCLEOTIDE SEQUENCE [LARGE SCALE GENOMIC DNA]</scope>
    <source>
        <strain evidence="2 3">B11899</strain>
    </source>
</reference>
<proteinExistence type="predicted"/>
<dbReference type="EMBL" id="PKFO01000005">
    <property type="protein sequence ID" value="PVH21414.1"/>
    <property type="molecule type" value="Genomic_DNA"/>
</dbReference>
<dbReference type="AlphaFoldDB" id="A0A2V1AUG3"/>
<gene>
    <name evidence="2" type="ORF">CXQ85_000391</name>
</gene>
<name>A0A2V1AUG3_9ASCO</name>
<dbReference type="PANTHER" id="PTHR31635">
    <property type="entry name" value="REVERSE TRANSCRIPTASE DOMAIN-CONTAINING PROTEIN-RELATED"/>
    <property type="match status" value="1"/>
</dbReference>
<protein>
    <recommendedName>
        <fullName evidence="1">Reverse transcriptase domain-containing protein</fullName>
    </recommendedName>
</protein>
<dbReference type="Pfam" id="PF00078">
    <property type="entry name" value="RVT_1"/>
    <property type="match status" value="1"/>
</dbReference>
<sequence>MSILEGQEAYVRINNIDGRPFPLRCGTRQGNPLSPLIFNIALEPFLRQLETLEGLELSFKGCYLETIHYHAFADDVNIYLNSLRDYRRCHGIIAQFETASNSRLNHSKSKLIGFHRNYPQLESNILPFSKTSVYHNDTKYLGFAITGTQWSTLISKLRDASRLQGYMSLNLITRALGSNIFISSKAVYKDLVHCMSRSELTSMDKAIEDFFPGISASKLHANPKNGGFGLIEMKIQLQGHRAAVLAAILEDKHTWYVQYLRLKLKHHMAKIILQQEHVDISLVTSLDPADFLFEQSDIFYQHLHWTFSDSEIGYLRAWQKVVRRTRSYVGNSLFTSEPNHDGSLRASLRRQPVISTGEQNACLKNQFTSLSRQEHQKGGPIIPDHLTDICLASQNYTRWKKNGSITTTSPQYTYSTLDPMFLYNFLAPVTKP</sequence>
<dbReference type="SUPFAM" id="SSF56672">
    <property type="entry name" value="DNA/RNA polymerases"/>
    <property type="match status" value="1"/>
</dbReference>
<dbReference type="InterPro" id="IPR000477">
    <property type="entry name" value="RT_dom"/>
</dbReference>
<organism evidence="2 3">
    <name type="scientific">Candidozyma haemuli</name>
    <dbReference type="NCBI Taxonomy" id="45357"/>
    <lineage>
        <taxon>Eukaryota</taxon>
        <taxon>Fungi</taxon>
        <taxon>Dikarya</taxon>
        <taxon>Ascomycota</taxon>
        <taxon>Saccharomycotina</taxon>
        <taxon>Pichiomycetes</taxon>
        <taxon>Metschnikowiaceae</taxon>
        <taxon>Candidozyma</taxon>
    </lineage>
</organism>